<keyword evidence="4" id="KW-0804">Transcription</keyword>
<dbReference type="InterPro" id="IPR000847">
    <property type="entry name" value="LysR_HTH_N"/>
</dbReference>
<dbReference type="InterPro" id="IPR005119">
    <property type="entry name" value="LysR_subst-bd"/>
</dbReference>
<dbReference type="Proteomes" id="UP001595629">
    <property type="component" value="Unassembled WGS sequence"/>
</dbReference>
<dbReference type="Gene3D" id="1.10.10.10">
    <property type="entry name" value="Winged helix-like DNA-binding domain superfamily/Winged helix DNA-binding domain"/>
    <property type="match status" value="1"/>
</dbReference>
<dbReference type="PANTHER" id="PTHR30537">
    <property type="entry name" value="HTH-TYPE TRANSCRIPTIONAL REGULATOR"/>
    <property type="match status" value="1"/>
</dbReference>
<evidence type="ECO:0000256" key="2">
    <source>
        <dbReference type="ARBA" id="ARBA00023015"/>
    </source>
</evidence>
<accession>A0ABV7TD85</accession>
<dbReference type="RefSeq" id="WP_386734020.1">
    <property type="nucleotide sequence ID" value="NZ_JBHRXI010000002.1"/>
</dbReference>
<comment type="caution">
    <text evidence="6">The sequence shown here is derived from an EMBL/GenBank/DDBJ whole genome shotgun (WGS) entry which is preliminary data.</text>
</comment>
<dbReference type="InterPro" id="IPR036390">
    <property type="entry name" value="WH_DNA-bd_sf"/>
</dbReference>
<name>A0ABV7TD85_9RHOB</name>
<evidence type="ECO:0000256" key="4">
    <source>
        <dbReference type="ARBA" id="ARBA00023163"/>
    </source>
</evidence>
<evidence type="ECO:0000313" key="7">
    <source>
        <dbReference type="Proteomes" id="UP001595629"/>
    </source>
</evidence>
<dbReference type="SUPFAM" id="SSF46785">
    <property type="entry name" value="Winged helix' DNA-binding domain"/>
    <property type="match status" value="1"/>
</dbReference>
<keyword evidence="7" id="KW-1185">Reference proteome</keyword>
<dbReference type="InterPro" id="IPR036388">
    <property type="entry name" value="WH-like_DNA-bd_sf"/>
</dbReference>
<gene>
    <name evidence="6" type="ORF">ACFORG_03570</name>
</gene>
<dbReference type="CDD" id="cd08422">
    <property type="entry name" value="PBP2_CrgA_like"/>
    <property type="match status" value="1"/>
</dbReference>
<dbReference type="SUPFAM" id="SSF53850">
    <property type="entry name" value="Periplasmic binding protein-like II"/>
    <property type="match status" value="1"/>
</dbReference>
<keyword evidence="3" id="KW-0238">DNA-binding</keyword>
<dbReference type="Pfam" id="PF00126">
    <property type="entry name" value="HTH_1"/>
    <property type="match status" value="1"/>
</dbReference>
<dbReference type="PROSITE" id="PS50931">
    <property type="entry name" value="HTH_LYSR"/>
    <property type="match status" value="1"/>
</dbReference>
<dbReference type="PANTHER" id="PTHR30537:SF30">
    <property type="entry name" value="TRANSCRIPTIONAL REGULATOR-RELATED"/>
    <property type="match status" value="1"/>
</dbReference>
<sequence length="303" mass="33706">MKHNEIDLLRPAAVFAAVVEHGSFRSAAAQLDLSPPFVSQLVTELEDRLGVQLLYRSTRKLELTDAGRRFLDGVSAMLDAFDQGAQAVRHQKSGASGRLRISAPTIMATEALARFLVQFQTARPALELSVDLSDDHRDAIDDRVDLVIRIGNPEDDSRPARRLFQTEGWICAGPQIAPDLRKPEDLKRFRWVRTERMKAERMGFTDSRTGTRVTLEGAPAMSVNSDQLTRHLIALGAGYAVFPDFAVRDAVSKGSLIRVLPELEMPSIGVYALFSARRSRLSNARVFVDALEAFLKTPVRHRT</sequence>
<reference evidence="7" key="1">
    <citation type="journal article" date="2019" name="Int. J. Syst. Evol. Microbiol.">
        <title>The Global Catalogue of Microorganisms (GCM) 10K type strain sequencing project: providing services to taxonomists for standard genome sequencing and annotation.</title>
        <authorList>
            <consortium name="The Broad Institute Genomics Platform"/>
            <consortium name="The Broad Institute Genome Sequencing Center for Infectious Disease"/>
            <person name="Wu L."/>
            <person name="Ma J."/>
        </authorList>
    </citation>
    <scope>NUCLEOTIDE SEQUENCE [LARGE SCALE GENOMIC DNA]</scope>
    <source>
        <strain evidence="7">KCTC 42911</strain>
    </source>
</reference>
<evidence type="ECO:0000259" key="5">
    <source>
        <dbReference type="PROSITE" id="PS50931"/>
    </source>
</evidence>
<organism evidence="6 7">
    <name type="scientific">Lutimaribacter marinistellae</name>
    <dbReference type="NCBI Taxonomy" id="1820329"/>
    <lineage>
        <taxon>Bacteria</taxon>
        <taxon>Pseudomonadati</taxon>
        <taxon>Pseudomonadota</taxon>
        <taxon>Alphaproteobacteria</taxon>
        <taxon>Rhodobacterales</taxon>
        <taxon>Roseobacteraceae</taxon>
        <taxon>Lutimaribacter</taxon>
    </lineage>
</organism>
<dbReference type="EMBL" id="JBHRXI010000002">
    <property type="protein sequence ID" value="MFC3612830.1"/>
    <property type="molecule type" value="Genomic_DNA"/>
</dbReference>
<feature type="domain" description="HTH lysR-type" evidence="5">
    <location>
        <begin position="14"/>
        <end position="64"/>
    </location>
</feature>
<dbReference type="Gene3D" id="3.40.190.290">
    <property type="match status" value="1"/>
</dbReference>
<evidence type="ECO:0000313" key="6">
    <source>
        <dbReference type="EMBL" id="MFC3612830.1"/>
    </source>
</evidence>
<proteinExistence type="inferred from homology"/>
<comment type="similarity">
    <text evidence="1">Belongs to the LysR transcriptional regulatory family.</text>
</comment>
<evidence type="ECO:0000256" key="1">
    <source>
        <dbReference type="ARBA" id="ARBA00009437"/>
    </source>
</evidence>
<keyword evidence="2" id="KW-0805">Transcription regulation</keyword>
<dbReference type="Pfam" id="PF03466">
    <property type="entry name" value="LysR_substrate"/>
    <property type="match status" value="1"/>
</dbReference>
<dbReference type="InterPro" id="IPR058163">
    <property type="entry name" value="LysR-type_TF_proteobact-type"/>
</dbReference>
<evidence type="ECO:0000256" key="3">
    <source>
        <dbReference type="ARBA" id="ARBA00023125"/>
    </source>
</evidence>
<protein>
    <submittedName>
        <fullName evidence="6">LysR family transcriptional regulator</fullName>
    </submittedName>
</protein>